<dbReference type="Pfam" id="PF00041">
    <property type="entry name" value="fn3"/>
    <property type="match status" value="1"/>
</dbReference>
<keyword evidence="1" id="KW-0732">Signal</keyword>
<reference evidence="3" key="1">
    <citation type="submission" date="2017-05" db="UniProtKB">
        <authorList>
            <consortium name="EnsemblMetazoa"/>
        </authorList>
    </citation>
    <scope>IDENTIFICATION</scope>
</reference>
<dbReference type="InterPro" id="IPR013783">
    <property type="entry name" value="Ig-like_fold"/>
</dbReference>
<protein>
    <recommendedName>
        <fullName evidence="2">Fibronectin type-III domain-containing protein</fullName>
    </recommendedName>
</protein>
<feature type="chain" id="PRO_5012778776" description="Fibronectin type-III domain-containing protein" evidence="1">
    <location>
        <begin position="22"/>
        <end position="303"/>
    </location>
</feature>
<organism evidence="3">
    <name type="scientific">Amphimedon queenslandica</name>
    <name type="common">Sponge</name>
    <dbReference type="NCBI Taxonomy" id="400682"/>
    <lineage>
        <taxon>Eukaryota</taxon>
        <taxon>Metazoa</taxon>
        <taxon>Porifera</taxon>
        <taxon>Demospongiae</taxon>
        <taxon>Heteroscleromorpha</taxon>
        <taxon>Haplosclerida</taxon>
        <taxon>Niphatidae</taxon>
        <taxon>Amphimedon</taxon>
    </lineage>
</organism>
<dbReference type="AlphaFoldDB" id="A0A1X7UNT1"/>
<dbReference type="PROSITE" id="PS50853">
    <property type="entry name" value="FN3"/>
    <property type="match status" value="1"/>
</dbReference>
<dbReference type="InterPro" id="IPR036116">
    <property type="entry name" value="FN3_sf"/>
</dbReference>
<proteinExistence type="predicted"/>
<name>A0A1X7UNT1_AMPQE</name>
<accession>A0A1X7UNT1</accession>
<dbReference type="EnsemblMetazoa" id="Aqu2.1.29311_001">
    <property type="protein sequence ID" value="Aqu2.1.29311_001"/>
    <property type="gene ID" value="Aqu2.1.29311"/>
</dbReference>
<dbReference type="CDD" id="cd00063">
    <property type="entry name" value="FN3"/>
    <property type="match status" value="1"/>
</dbReference>
<dbReference type="SMART" id="SM00060">
    <property type="entry name" value="FN3"/>
    <property type="match status" value="2"/>
</dbReference>
<feature type="signal peptide" evidence="1">
    <location>
        <begin position="1"/>
        <end position="21"/>
    </location>
</feature>
<sequence length="303" mass="32867">MATTGIYWCLVLTECLSLVTCASLVQTIPPYPTPVCPGGRLVLTCTASTNGVVRWIGDSGTHAISSNGTPIMVDSFNVTATLVDGATVSYATNESVPVQLNKTTVSCSDKDNGELIYSVVTIYITDIQEAVTNVEIDPIDSNTLIINWNGSELCIDHYNVTINSNNTLNESRTTNDTNITIDTLIVGTNYSFIIIPIDTIGREGPPSSLIQYIWNVPAQVVNISWYQISTDSITIWWNNNEDSTIPHPPTQYYIINVYNTSNSINTNNTNVTITGLPLADTNYTVTIIPVNVIGYGPSVTVNA</sequence>
<evidence type="ECO:0000256" key="1">
    <source>
        <dbReference type="SAM" id="SignalP"/>
    </source>
</evidence>
<feature type="domain" description="Fibronectin type-III" evidence="2">
    <location>
        <begin position="130"/>
        <end position="219"/>
    </location>
</feature>
<evidence type="ECO:0000313" key="3">
    <source>
        <dbReference type="EnsemblMetazoa" id="Aqu2.1.29311_001"/>
    </source>
</evidence>
<dbReference type="Gene3D" id="2.60.40.10">
    <property type="entry name" value="Immunoglobulins"/>
    <property type="match status" value="2"/>
</dbReference>
<dbReference type="InParanoid" id="A0A1X7UNT1"/>
<evidence type="ECO:0000259" key="2">
    <source>
        <dbReference type="PROSITE" id="PS50853"/>
    </source>
</evidence>
<dbReference type="SUPFAM" id="SSF49265">
    <property type="entry name" value="Fibronectin type III"/>
    <property type="match status" value="2"/>
</dbReference>
<dbReference type="InterPro" id="IPR003961">
    <property type="entry name" value="FN3_dom"/>
</dbReference>